<accession>A0AA40FKL6</accession>
<feature type="non-terminal residue" evidence="1">
    <location>
        <position position="1"/>
    </location>
</feature>
<reference evidence="1" key="1">
    <citation type="submission" date="2021-10" db="EMBL/GenBank/DDBJ databases">
        <title>Melipona bicolor Genome sequencing and assembly.</title>
        <authorList>
            <person name="Araujo N.S."/>
            <person name="Arias M.C."/>
        </authorList>
    </citation>
    <scope>NUCLEOTIDE SEQUENCE</scope>
    <source>
        <strain evidence="1">USP_2M_L1-L4_2017</strain>
        <tissue evidence="1">Whole body</tissue>
    </source>
</reference>
<organism evidence="1 2">
    <name type="scientific">Melipona bicolor</name>
    <dbReference type="NCBI Taxonomy" id="60889"/>
    <lineage>
        <taxon>Eukaryota</taxon>
        <taxon>Metazoa</taxon>
        <taxon>Ecdysozoa</taxon>
        <taxon>Arthropoda</taxon>
        <taxon>Hexapoda</taxon>
        <taxon>Insecta</taxon>
        <taxon>Pterygota</taxon>
        <taxon>Neoptera</taxon>
        <taxon>Endopterygota</taxon>
        <taxon>Hymenoptera</taxon>
        <taxon>Apocrita</taxon>
        <taxon>Aculeata</taxon>
        <taxon>Apoidea</taxon>
        <taxon>Anthophila</taxon>
        <taxon>Apidae</taxon>
        <taxon>Melipona</taxon>
    </lineage>
</organism>
<keyword evidence="2" id="KW-1185">Reference proteome</keyword>
<comment type="caution">
    <text evidence="1">The sequence shown here is derived from an EMBL/GenBank/DDBJ whole genome shotgun (WGS) entry which is preliminary data.</text>
</comment>
<gene>
    <name evidence="1" type="ORF">K0M31_012241</name>
</gene>
<dbReference type="Proteomes" id="UP001177670">
    <property type="component" value="Unassembled WGS sequence"/>
</dbReference>
<proteinExistence type="predicted"/>
<name>A0AA40FKL6_9HYME</name>
<protein>
    <submittedName>
        <fullName evidence="1">Uncharacterized protein</fullName>
    </submittedName>
</protein>
<sequence length="66" mass="7667">IPIEIEIESQSIPEVRKIEQHRRKLNKSSQVIRWSAINQARFVPLECISICPPMQLKTSLREELVG</sequence>
<dbReference type="AlphaFoldDB" id="A0AA40FKL6"/>
<evidence type="ECO:0000313" key="1">
    <source>
        <dbReference type="EMBL" id="KAK1120634.1"/>
    </source>
</evidence>
<evidence type="ECO:0000313" key="2">
    <source>
        <dbReference type="Proteomes" id="UP001177670"/>
    </source>
</evidence>
<dbReference type="EMBL" id="JAHYIQ010000030">
    <property type="protein sequence ID" value="KAK1120634.1"/>
    <property type="molecule type" value="Genomic_DNA"/>
</dbReference>